<reference evidence="3" key="1">
    <citation type="journal article" date="2023" name="GigaByte">
        <title>Genome assembly of the bearded iris, Iris pallida Lam.</title>
        <authorList>
            <person name="Bruccoleri R.E."/>
            <person name="Oakeley E.J."/>
            <person name="Faust A.M.E."/>
            <person name="Altorfer M."/>
            <person name="Dessus-Babus S."/>
            <person name="Burckhardt D."/>
            <person name="Oertli M."/>
            <person name="Naumann U."/>
            <person name="Petersen F."/>
            <person name="Wong J."/>
        </authorList>
    </citation>
    <scope>NUCLEOTIDE SEQUENCE</scope>
    <source>
        <strain evidence="3">GSM-AAB239-AS_SAM_17_03QT</strain>
    </source>
</reference>
<dbReference type="Pfam" id="PF07534">
    <property type="entry name" value="TLD"/>
    <property type="match status" value="1"/>
</dbReference>
<evidence type="ECO:0000256" key="1">
    <source>
        <dbReference type="SAM" id="MobiDB-lite"/>
    </source>
</evidence>
<dbReference type="AlphaFoldDB" id="A0AAX6GXY2"/>
<dbReference type="SMART" id="SM00584">
    <property type="entry name" value="TLDc"/>
    <property type="match status" value="1"/>
</dbReference>
<proteinExistence type="predicted"/>
<name>A0AAX6GXY2_IRIPA</name>
<sequence>MMLSWKDKVADKLSSLLADSPSAPFSSPGVSPTSRSGPPARSFSMEEVSSPKKSFLSSFFLSLLPATCSGADWHESNKLTQPHNTIPAPLRSLPKRWKANSFTSKDKALDCSSDSRTDTECDDTPRKSKEDTDQVLERKVDGSIGVAEAKVNGTSGVAEASTLHASEEFLSCLTDESSFISANLFEFLYSSIPNIVKGCKWVLLYSTKKDGISLRTLLRKSVNVSGPCLLIVGDVQGATFGGLLDSPLKPTTKRKYQGTSQTFVFTTIYGEPRLFRATGANRYYYLCLNDVLAFGGGGNFALCLDGDLLHGTSGPCDTFGNLCLAHSPEFELKNVELWGFTHSSLYLT</sequence>
<dbReference type="InterPro" id="IPR006571">
    <property type="entry name" value="TLDc_dom"/>
</dbReference>
<dbReference type="PANTHER" id="PTHR23354">
    <property type="entry name" value="NUCLEOLAR PROTEIN 7/ESTROGEN RECEPTOR COACTIVATOR-RELATED"/>
    <property type="match status" value="1"/>
</dbReference>
<dbReference type="PROSITE" id="PS51886">
    <property type="entry name" value="TLDC"/>
    <property type="match status" value="1"/>
</dbReference>
<protein>
    <submittedName>
        <fullName evidence="3">Oxidation resistance protein 1</fullName>
    </submittedName>
</protein>
<feature type="domain" description="TLDc" evidence="2">
    <location>
        <begin position="178"/>
        <end position="341"/>
    </location>
</feature>
<evidence type="ECO:0000313" key="3">
    <source>
        <dbReference type="EMBL" id="KAJ6833596.1"/>
    </source>
</evidence>
<feature type="region of interest" description="Disordered" evidence="1">
    <location>
        <begin position="107"/>
        <end position="133"/>
    </location>
</feature>
<evidence type="ECO:0000259" key="2">
    <source>
        <dbReference type="PROSITE" id="PS51886"/>
    </source>
</evidence>
<dbReference type="Proteomes" id="UP001140949">
    <property type="component" value="Unassembled WGS sequence"/>
</dbReference>
<dbReference type="EMBL" id="JANAVB010014799">
    <property type="protein sequence ID" value="KAJ6833596.1"/>
    <property type="molecule type" value="Genomic_DNA"/>
</dbReference>
<comment type="caution">
    <text evidence="3">The sequence shown here is derived from an EMBL/GenBank/DDBJ whole genome shotgun (WGS) entry which is preliminary data.</text>
</comment>
<feature type="region of interest" description="Disordered" evidence="1">
    <location>
        <begin position="19"/>
        <end position="47"/>
    </location>
</feature>
<accession>A0AAX6GXY2</accession>
<evidence type="ECO:0000313" key="4">
    <source>
        <dbReference type="Proteomes" id="UP001140949"/>
    </source>
</evidence>
<keyword evidence="4" id="KW-1185">Reference proteome</keyword>
<reference evidence="3" key="2">
    <citation type="submission" date="2023-04" db="EMBL/GenBank/DDBJ databases">
        <authorList>
            <person name="Bruccoleri R.E."/>
            <person name="Oakeley E.J."/>
            <person name="Faust A.-M."/>
            <person name="Dessus-Babus S."/>
            <person name="Altorfer M."/>
            <person name="Burckhardt D."/>
            <person name="Oertli M."/>
            <person name="Naumann U."/>
            <person name="Petersen F."/>
            <person name="Wong J."/>
        </authorList>
    </citation>
    <scope>NUCLEOTIDE SEQUENCE</scope>
    <source>
        <strain evidence="3">GSM-AAB239-AS_SAM_17_03QT</strain>
        <tissue evidence="3">Leaf</tissue>
    </source>
</reference>
<gene>
    <name evidence="3" type="ORF">M6B38_337920</name>
</gene>
<dbReference type="PANTHER" id="PTHR23354:SF74">
    <property type="entry name" value="TLD-DOMAIN CONTAINING NUCLEOLAR PROTEIN"/>
    <property type="match status" value="1"/>
</dbReference>
<feature type="compositionally biased region" description="Low complexity" evidence="1">
    <location>
        <begin position="19"/>
        <end position="28"/>
    </location>
</feature>
<organism evidence="3 4">
    <name type="scientific">Iris pallida</name>
    <name type="common">Sweet iris</name>
    <dbReference type="NCBI Taxonomy" id="29817"/>
    <lineage>
        <taxon>Eukaryota</taxon>
        <taxon>Viridiplantae</taxon>
        <taxon>Streptophyta</taxon>
        <taxon>Embryophyta</taxon>
        <taxon>Tracheophyta</taxon>
        <taxon>Spermatophyta</taxon>
        <taxon>Magnoliopsida</taxon>
        <taxon>Liliopsida</taxon>
        <taxon>Asparagales</taxon>
        <taxon>Iridaceae</taxon>
        <taxon>Iridoideae</taxon>
        <taxon>Irideae</taxon>
        <taxon>Iris</taxon>
    </lineage>
</organism>